<dbReference type="InterPro" id="IPR000225">
    <property type="entry name" value="Armadillo"/>
</dbReference>
<dbReference type="Gene3D" id="1.25.10.10">
    <property type="entry name" value="Leucine-rich Repeat Variant"/>
    <property type="match status" value="1"/>
</dbReference>
<evidence type="ECO:0000313" key="3">
    <source>
        <dbReference type="EMBL" id="SSX09102.1"/>
    </source>
</evidence>
<name>A0A336MNE5_CULSO</name>
<dbReference type="PANTHER" id="PTHR19316:SF18">
    <property type="entry name" value="HSP70-BINDING PROTEIN 1"/>
    <property type="match status" value="1"/>
</dbReference>
<reference evidence="3" key="1">
    <citation type="submission" date="2018-04" db="EMBL/GenBank/DDBJ databases">
        <authorList>
            <person name="Go L.Y."/>
            <person name="Mitchell J.A."/>
        </authorList>
    </citation>
    <scope>NUCLEOTIDE SEQUENCE</scope>
    <source>
        <tissue evidence="3">Whole organism</tissue>
    </source>
</reference>
<dbReference type="SMART" id="SM00185">
    <property type="entry name" value="ARM"/>
    <property type="match status" value="3"/>
</dbReference>
<dbReference type="InterPro" id="IPR011989">
    <property type="entry name" value="ARM-like"/>
</dbReference>
<dbReference type="Pfam" id="PF08609">
    <property type="entry name" value="Fes1"/>
    <property type="match status" value="1"/>
</dbReference>
<evidence type="ECO:0000256" key="1">
    <source>
        <dbReference type="ARBA" id="ARBA00022737"/>
    </source>
</evidence>
<dbReference type="AlphaFoldDB" id="A0A336MNE5"/>
<dbReference type="OMA" id="VRHHEPC"/>
<evidence type="ECO:0000313" key="4">
    <source>
        <dbReference type="EMBL" id="SSX31570.1"/>
    </source>
</evidence>
<dbReference type="InterPro" id="IPR050693">
    <property type="entry name" value="Hsp70_NEF-Inhibitors"/>
</dbReference>
<dbReference type="EMBL" id="UFQT01001121">
    <property type="protein sequence ID" value="SSX29013.1"/>
    <property type="molecule type" value="Genomic_DNA"/>
</dbReference>
<keyword evidence="1" id="KW-0677">Repeat</keyword>
<dbReference type="GO" id="GO:0005783">
    <property type="term" value="C:endoplasmic reticulum"/>
    <property type="evidence" value="ECO:0007669"/>
    <property type="project" value="TreeGrafter"/>
</dbReference>
<dbReference type="InterPro" id="IPR013918">
    <property type="entry name" value="Nucleotide_exch_fac_Fes1"/>
</dbReference>
<dbReference type="SUPFAM" id="SSF48371">
    <property type="entry name" value="ARM repeat"/>
    <property type="match status" value="1"/>
</dbReference>
<organism evidence="4">
    <name type="scientific">Culicoides sonorensis</name>
    <name type="common">Biting midge</name>
    <dbReference type="NCBI Taxonomy" id="179676"/>
    <lineage>
        <taxon>Eukaryota</taxon>
        <taxon>Metazoa</taxon>
        <taxon>Ecdysozoa</taxon>
        <taxon>Arthropoda</taxon>
        <taxon>Hexapoda</taxon>
        <taxon>Insecta</taxon>
        <taxon>Pterygota</taxon>
        <taxon>Neoptera</taxon>
        <taxon>Endopterygota</taxon>
        <taxon>Diptera</taxon>
        <taxon>Nematocera</taxon>
        <taxon>Chironomoidea</taxon>
        <taxon>Ceratopogonidae</taxon>
        <taxon>Ceratopogoninae</taxon>
        <taxon>Culicoides</taxon>
        <taxon>Monoculicoides</taxon>
    </lineage>
</organism>
<dbReference type="EMBL" id="UFQT01001734">
    <property type="protein sequence ID" value="SSX31570.1"/>
    <property type="molecule type" value="Genomic_DNA"/>
</dbReference>
<reference evidence="4" key="2">
    <citation type="submission" date="2018-07" db="EMBL/GenBank/DDBJ databases">
        <authorList>
            <person name="Quirk P.G."/>
            <person name="Krulwich T.A."/>
        </authorList>
    </citation>
    <scope>NUCLEOTIDE SEQUENCE</scope>
</reference>
<feature type="domain" description="Nucleotide exchange factor Fes1" evidence="2">
    <location>
        <begin position="13"/>
        <end position="97"/>
    </location>
</feature>
<protein>
    <submittedName>
        <fullName evidence="3">CSON000770 protein</fullName>
    </submittedName>
    <submittedName>
        <fullName evidence="4">CSON003826 protein</fullName>
    </submittedName>
</protein>
<accession>A0A336MNE5</accession>
<dbReference type="PANTHER" id="PTHR19316">
    <property type="entry name" value="PROTEIN FOLDING REGULATOR"/>
    <property type="match status" value="1"/>
</dbReference>
<dbReference type="EMBL" id="UFQS01001121">
    <property type="protein sequence ID" value="SSX09102.1"/>
    <property type="molecule type" value="Genomic_DNA"/>
</dbReference>
<dbReference type="VEuPathDB" id="VectorBase:CSON003826"/>
<proteinExistence type="predicted"/>
<dbReference type="VEuPathDB" id="VectorBase:CSON000770"/>
<evidence type="ECO:0000259" key="2">
    <source>
        <dbReference type="Pfam" id="PF08609"/>
    </source>
</evidence>
<sequence>MSDDQARRHPRDLQGLLRFAMDATRAEDAPHPSNFQQMDPERRRFLEEAIRSLTIDVVEQIQKAMNILIEGDATVEEQVQALETVTDFIENIDTANDFYKIGGFCVLMPGLESTHAEVRQGTAELIGELAQNNPFCQQHLLELNILPKLIELLTDEPNVANTALHAISCMIRNYEAGLKAFLEIGGIECLIGVLESGQEKLTIKAAFLLSSLCIEDPKLRDDIIKFGAVERLIRHVVPRVEYDTLVETALSALYVLTESKEAISQCQDPKFRFCSTLEELKRVCGDKDEFQECIGYSDGLIKRCFSASTPEETDR</sequence>
<gene>
    <name evidence="4" type="primary">CSON003826</name>
    <name evidence="3" type="synonym">CSON000770</name>
</gene>
<dbReference type="GO" id="GO:0000774">
    <property type="term" value="F:adenyl-nucleotide exchange factor activity"/>
    <property type="evidence" value="ECO:0007669"/>
    <property type="project" value="TreeGrafter"/>
</dbReference>
<dbReference type="InterPro" id="IPR016024">
    <property type="entry name" value="ARM-type_fold"/>
</dbReference>